<dbReference type="Pfam" id="PF00625">
    <property type="entry name" value="Guanylate_kin"/>
    <property type="match status" value="1"/>
</dbReference>
<dbReference type="AlphaFoldDB" id="A0A094QWI5"/>
<evidence type="ECO:0000256" key="3">
    <source>
        <dbReference type="ARBA" id="ARBA00022679"/>
    </source>
</evidence>
<keyword evidence="5" id="KW-0418">Kinase</keyword>
<proteinExistence type="inferred from homology"/>
<dbReference type="Pfam" id="PF22525">
    <property type="entry name" value="H2TH_5"/>
    <property type="match status" value="1"/>
</dbReference>
<dbReference type="InterPro" id="IPR008145">
    <property type="entry name" value="GK/Ca_channel_bsu"/>
</dbReference>
<dbReference type="InterPro" id="IPR027417">
    <property type="entry name" value="P-loop_NTPase"/>
</dbReference>
<dbReference type="NCBIfam" id="TIGR03263">
    <property type="entry name" value="guanyl_kin"/>
    <property type="match status" value="1"/>
</dbReference>
<comment type="similarity">
    <text evidence="1">Belongs to the guanylate kinase family.</text>
</comment>
<dbReference type="CDD" id="cd00071">
    <property type="entry name" value="GMPK"/>
    <property type="match status" value="1"/>
</dbReference>
<protein>
    <recommendedName>
        <fullName evidence="2">guanylate kinase</fullName>
        <ecNumber evidence="2">2.7.4.8</ecNumber>
    </recommendedName>
</protein>
<name>A0A094QWI5_9ZZZZ</name>
<keyword evidence="3" id="KW-0808">Transferase</keyword>
<dbReference type="PANTHER" id="PTHR23117:SF13">
    <property type="entry name" value="GUANYLATE KINASE"/>
    <property type="match status" value="1"/>
</dbReference>
<dbReference type="InterPro" id="IPR017665">
    <property type="entry name" value="Guanylate_kinase"/>
</dbReference>
<gene>
    <name evidence="8" type="ORF">GM50_7575</name>
</gene>
<dbReference type="InterPro" id="IPR020590">
    <property type="entry name" value="Guanylate_kinase_CS"/>
</dbReference>
<sequence>MKNPPILTAEERNAALEKARSSRSRRATVKADVRSGILTMRDVIELAKSDDAIAKMRVVELLESFAGVGKVRAIATLDRLVISRTRRLQGLGTHQRDALIKEFSIPHMSLISGSLIVLSGPGGVGKSTVSKEIRKSNDFWVSVSATTRAPRENEVHGVDYIFMSDEEFDRGISNGFFLEWAHFAGARYGTPRQHVLDALHDGKDVLLEIEINGAKQVKESWSDSILVFLEPPTWEDLVSRLEGRATDSPERRAERLALAQDEMAQAPFFDHILVNDEVEKVVASLIRLAHSQRS</sequence>
<dbReference type="Gene3D" id="3.40.50.300">
    <property type="entry name" value="P-loop containing nucleotide triphosphate hydrolases"/>
    <property type="match status" value="1"/>
</dbReference>
<comment type="caution">
    <text evidence="8">The sequence shown here is derived from an EMBL/GenBank/DDBJ whole genome shotgun (WGS) entry which is preliminary data.</text>
</comment>
<dbReference type="HAMAP" id="MF_00328">
    <property type="entry name" value="Guanylate_kinase"/>
    <property type="match status" value="1"/>
</dbReference>
<evidence type="ECO:0000259" key="7">
    <source>
        <dbReference type="PROSITE" id="PS50052"/>
    </source>
</evidence>
<dbReference type="SMART" id="SM00072">
    <property type="entry name" value="GuKc"/>
    <property type="match status" value="1"/>
</dbReference>
<evidence type="ECO:0000256" key="6">
    <source>
        <dbReference type="ARBA" id="ARBA00022840"/>
    </source>
</evidence>
<evidence type="ECO:0000256" key="1">
    <source>
        <dbReference type="ARBA" id="ARBA00005790"/>
    </source>
</evidence>
<dbReference type="PROSITE" id="PS50052">
    <property type="entry name" value="GUANYLATE_KINASE_2"/>
    <property type="match status" value="1"/>
</dbReference>
<dbReference type="InterPro" id="IPR047806">
    <property type="entry name" value="IHF_actinobact"/>
</dbReference>
<dbReference type="EC" id="2.7.4.8" evidence="2"/>
<dbReference type="InterPro" id="IPR055201">
    <property type="entry name" value="IHF-like_H2TH"/>
</dbReference>
<dbReference type="PANTHER" id="PTHR23117">
    <property type="entry name" value="GUANYLATE KINASE-RELATED"/>
    <property type="match status" value="1"/>
</dbReference>
<dbReference type="EMBL" id="JNSK01000020">
    <property type="protein sequence ID" value="KGA18751.1"/>
    <property type="molecule type" value="Genomic_DNA"/>
</dbReference>
<dbReference type="Gene3D" id="3.30.63.10">
    <property type="entry name" value="Guanylate Kinase phosphate binding domain"/>
    <property type="match status" value="1"/>
</dbReference>
<evidence type="ECO:0000256" key="4">
    <source>
        <dbReference type="ARBA" id="ARBA00022741"/>
    </source>
</evidence>
<dbReference type="Gene3D" id="1.10.8.50">
    <property type="match status" value="1"/>
</dbReference>
<reference evidence="8" key="1">
    <citation type="submission" date="2014-05" db="EMBL/GenBank/DDBJ databases">
        <title>Key roles for freshwater Actinobacteria revealed by deep metagenomic sequencing.</title>
        <authorList>
            <person name="Ghai R."/>
            <person name="Mizuno C.M."/>
            <person name="Picazo A."/>
            <person name="Camacho A."/>
            <person name="Rodriguez-Valera F."/>
        </authorList>
    </citation>
    <scope>NUCLEOTIDE SEQUENCE</scope>
</reference>
<evidence type="ECO:0000256" key="5">
    <source>
        <dbReference type="ARBA" id="ARBA00022777"/>
    </source>
</evidence>
<dbReference type="SUPFAM" id="SSF52540">
    <property type="entry name" value="P-loop containing nucleoside triphosphate hydrolases"/>
    <property type="match status" value="1"/>
</dbReference>
<dbReference type="NCBIfam" id="NF041260">
    <property type="entry name" value="actino_IHF"/>
    <property type="match status" value="1"/>
</dbReference>
<dbReference type="GO" id="GO:0005829">
    <property type="term" value="C:cytosol"/>
    <property type="evidence" value="ECO:0007669"/>
    <property type="project" value="TreeGrafter"/>
</dbReference>
<dbReference type="PROSITE" id="PS00856">
    <property type="entry name" value="GUANYLATE_KINASE_1"/>
    <property type="match status" value="1"/>
</dbReference>
<dbReference type="InterPro" id="IPR008144">
    <property type="entry name" value="Guanylate_kin-like_dom"/>
</dbReference>
<feature type="domain" description="Guanylate kinase-like" evidence="7">
    <location>
        <begin position="113"/>
        <end position="290"/>
    </location>
</feature>
<dbReference type="FunFam" id="3.30.63.10:FF:000002">
    <property type="entry name" value="Guanylate kinase 1"/>
    <property type="match status" value="1"/>
</dbReference>
<dbReference type="GO" id="GO:0005524">
    <property type="term" value="F:ATP binding"/>
    <property type="evidence" value="ECO:0007669"/>
    <property type="project" value="UniProtKB-KW"/>
</dbReference>
<keyword evidence="6" id="KW-0067">ATP-binding</keyword>
<accession>A0A094QWI5</accession>
<organism evidence="8">
    <name type="scientific">freshwater metagenome</name>
    <dbReference type="NCBI Taxonomy" id="449393"/>
    <lineage>
        <taxon>unclassified sequences</taxon>
        <taxon>metagenomes</taxon>
        <taxon>ecological metagenomes</taxon>
    </lineage>
</organism>
<dbReference type="GO" id="GO:0004385">
    <property type="term" value="F:GMP kinase activity"/>
    <property type="evidence" value="ECO:0007669"/>
    <property type="project" value="UniProtKB-EC"/>
</dbReference>
<keyword evidence="4" id="KW-0547">Nucleotide-binding</keyword>
<evidence type="ECO:0000256" key="2">
    <source>
        <dbReference type="ARBA" id="ARBA00012961"/>
    </source>
</evidence>
<evidence type="ECO:0000313" key="8">
    <source>
        <dbReference type="EMBL" id="KGA18751.1"/>
    </source>
</evidence>